<feature type="domain" description="Roc" evidence="5">
    <location>
        <begin position="185"/>
        <end position="421"/>
    </location>
</feature>
<feature type="repeat" description="ANK" evidence="4">
    <location>
        <begin position="113"/>
        <end position="145"/>
    </location>
</feature>
<evidence type="ECO:0000313" key="6">
    <source>
        <dbReference type="EMBL" id="KAL1488880.1"/>
    </source>
</evidence>
<dbReference type="PANTHER" id="PTHR12449:SF18">
    <property type="entry name" value="DEATH DOMAIN-CONTAINING PROTEIN"/>
    <property type="match status" value="1"/>
</dbReference>
<dbReference type="SUPFAM" id="SSF52540">
    <property type="entry name" value="P-loop containing nucleoside triphosphate hydrolases"/>
    <property type="match status" value="1"/>
</dbReference>
<proteinExistence type="predicted"/>
<dbReference type="InterPro" id="IPR002110">
    <property type="entry name" value="Ankyrin_rpt"/>
</dbReference>
<dbReference type="Pfam" id="PF12796">
    <property type="entry name" value="Ank_2"/>
    <property type="match status" value="1"/>
</dbReference>
<dbReference type="GO" id="GO:0000166">
    <property type="term" value="F:nucleotide binding"/>
    <property type="evidence" value="ECO:0007669"/>
    <property type="project" value="UniProtKB-KW"/>
</dbReference>
<dbReference type="EMBL" id="JBDJPC010000013">
    <property type="protein sequence ID" value="KAL1488880.1"/>
    <property type="molecule type" value="Genomic_DNA"/>
</dbReference>
<dbReference type="InterPro" id="IPR027417">
    <property type="entry name" value="P-loop_NTPase"/>
</dbReference>
<dbReference type="InterPro" id="IPR039788">
    <property type="entry name" value="NOL4/NOL4L"/>
</dbReference>
<evidence type="ECO:0000256" key="4">
    <source>
        <dbReference type="PROSITE-ProRule" id="PRU00023"/>
    </source>
</evidence>
<dbReference type="Gene3D" id="1.25.40.20">
    <property type="entry name" value="Ankyrin repeat-containing domain"/>
    <property type="match status" value="1"/>
</dbReference>
<feature type="repeat" description="ANK" evidence="4">
    <location>
        <begin position="47"/>
        <end position="79"/>
    </location>
</feature>
<protein>
    <recommendedName>
        <fullName evidence="5">Roc domain-containing protein</fullName>
    </recommendedName>
</protein>
<keyword evidence="2" id="KW-0677">Repeat</keyword>
<evidence type="ECO:0000256" key="2">
    <source>
        <dbReference type="ARBA" id="ARBA00022737"/>
    </source>
</evidence>
<dbReference type="Gene3D" id="3.40.50.300">
    <property type="entry name" value="P-loop containing nucleotide triphosphate hydrolases"/>
    <property type="match status" value="1"/>
</dbReference>
<dbReference type="Gene3D" id="1.10.533.10">
    <property type="entry name" value="Death Domain, Fas"/>
    <property type="match status" value="1"/>
</dbReference>
<dbReference type="InterPro" id="IPR036770">
    <property type="entry name" value="Ankyrin_rpt-contain_sf"/>
</dbReference>
<organism evidence="6 7">
    <name type="scientific">Hypothenemus hampei</name>
    <name type="common">Coffee berry borer</name>
    <dbReference type="NCBI Taxonomy" id="57062"/>
    <lineage>
        <taxon>Eukaryota</taxon>
        <taxon>Metazoa</taxon>
        <taxon>Ecdysozoa</taxon>
        <taxon>Arthropoda</taxon>
        <taxon>Hexapoda</taxon>
        <taxon>Insecta</taxon>
        <taxon>Pterygota</taxon>
        <taxon>Neoptera</taxon>
        <taxon>Endopterygota</taxon>
        <taxon>Coleoptera</taxon>
        <taxon>Polyphaga</taxon>
        <taxon>Cucujiformia</taxon>
        <taxon>Curculionidae</taxon>
        <taxon>Scolytinae</taxon>
        <taxon>Hypothenemus</taxon>
    </lineage>
</organism>
<dbReference type="Pfam" id="PF00531">
    <property type="entry name" value="Death"/>
    <property type="match status" value="1"/>
</dbReference>
<evidence type="ECO:0000313" key="7">
    <source>
        <dbReference type="Proteomes" id="UP001566132"/>
    </source>
</evidence>
<keyword evidence="3" id="KW-0547">Nucleotide-binding</keyword>
<keyword evidence="4" id="KW-0040">ANK repeat</keyword>
<dbReference type="AlphaFoldDB" id="A0ABD1E2S4"/>
<dbReference type="SUPFAM" id="SSF48403">
    <property type="entry name" value="Ankyrin repeat"/>
    <property type="match status" value="1"/>
</dbReference>
<feature type="repeat" description="ANK" evidence="4">
    <location>
        <begin position="80"/>
        <end position="112"/>
    </location>
</feature>
<dbReference type="SMART" id="SM00248">
    <property type="entry name" value="ANK"/>
    <property type="match status" value="4"/>
</dbReference>
<dbReference type="PANTHER" id="PTHR12449">
    <property type="entry name" value="DEATH DOMAIN-CONTAINING PROTEIN"/>
    <property type="match status" value="1"/>
</dbReference>
<comment type="caution">
    <text evidence="6">The sequence shown here is derived from an EMBL/GenBank/DDBJ whole genome shotgun (WGS) entry which is preliminary data.</text>
</comment>
<dbReference type="PROSITE" id="PS51424">
    <property type="entry name" value="ROC"/>
    <property type="match status" value="1"/>
</dbReference>
<dbReference type="InterPro" id="IPR020859">
    <property type="entry name" value="ROC"/>
</dbReference>
<evidence type="ECO:0000256" key="1">
    <source>
        <dbReference type="ARBA" id="ARBA00001946"/>
    </source>
</evidence>
<dbReference type="SUPFAM" id="SSF47986">
    <property type="entry name" value="DEATH domain"/>
    <property type="match status" value="1"/>
</dbReference>
<keyword evidence="7" id="KW-1185">Reference proteome</keyword>
<dbReference type="PROSITE" id="PS50088">
    <property type="entry name" value="ANK_REPEAT"/>
    <property type="match status" value="3"/>
</dbReference>
<sequence>MSGPYSRGVSYSPSESFEYTALQFATRRNSIEQVKYLVESGTELDTGPDPALHLALRKGHVNIAIVLLEAGANYEITDSNGDRPIHIACAAGLIEVVKVLCALGCNLEVPTRKGLFPLHLATKYGHIAVVRCLCAAGCNIEVRNYDNIRADITALKYGYNDIAELLDRLRASGQRDHYARQLVPTSRPALKLSLRLLGHSGVGKTSFVKSLGAGLFSSFFRRSSSLTSSKSRPSSPINSSQIEMDVTSCQNSLTFESSAHHYHSTKGIHIQNMDVSNVGDIVVWDFSGQESYFPIYHHFLRPSAYTITAVLFSLDEPQSVQVQQVCFWLNFLLARQKADLPFAEYGPIILIATHIDLTRAPKTQHGDWVSSDAQKTLETVQKLLPHIQNLMDTVLVVDNNVPASHAFKQFKSILANIKQNIVQQTIGTWTGLLEHSVSWIHNLRTEYEAFPVLPRSLFDDTLRNHINLLASDEHIQEMLNQLQLMGEVHCINHLVVLNVPWLGSQLIGELLSHHFISHAREIGVYTAEDFQSSYTQCESASVLELLESMDLCVQCDVDGEIEFEFPIYIQTETLKGLWEPNDTRYSSRNATFGGLRFYTSSGIYYMFKAIFCHIQLHLRRNLLAVYAESDSDLFQWRSGSKFCNLDLEGLITLDEDQQQGNQYIEIKVRGPSNSSHCCFYFLDNITSTVRKAIDIVCPGLLIETHILSPEELKLYADDPFCYSPQLVTTAIMEAESTLDIILYNPNTHSHETISQMIMFDDIDLAKHIQWGCVLSVHELSGPIKLRLCGFLDPPDPHGRDWCLLALRLGLCQKKIAALISQHSSHTMRLLDTAKCTIGALITSLHELDRQDAEELVLNCAPIFKVILEHVQV</sequence>
<comment type="cofactor">
    <cofactor evidence="1">
        <name>Mg(2+)</name>
        <dbReference type="ChEBI" id="CHEBI:18420"/>
    </cofactor>
</comment>
<gene>
    <name evidence="6" type="ORF">ABEB36_014673</name>
</gene>
<dbReference type="Proteomes" id="UP001566132">
    <property type="component" value="Unassembled WGS sequence"/>
</dbReference>
<dbReference type="InterPro" id="IPR011029">
    <property type="entry name" value="DEATH-like_dom_sf"/>
</dbReference>
<evidence type="ECO:0000259" key="5">
    <source>
        <dbReference type="PROSITE" id="PS51424"/>
    </source>
</evidence>
<evidence type="ECO:0000256" key="3">
    <source>
        <dbReference type="ARBA" id="ARBA00022741"/>
    </source>
</evidence>
<name>A0ABD1E2S4_HYPHA</name>
<dbReference type="PROSITE" id="PS50297">
    <property type="entry name" value="ANK_REP_REGION"/>
    <property type="match status" value="3"/>
</dbReference>
<reference evidence="6 7" key="1">
    <citation type="submission" date="2024-05" db="EMBL/GenBank/DDBJ databases">
        <title>Genetic variation in Jamaican populations of the coffee berry borer (Hypothenemus hampei).</title>
        <authorList>
            <person name="Errbii M."/>
            <person name="Myrie A."/>
        </authorList>
    </citation>
    <scope>NUCLEOTIDE SEQUENCE [LARGE SCALE GENOMIC DNA]</scope>
    <source>
        <strain evidence="6">JA-Hopewell-2020-01-JO</strain>
        <tissue evidence="6">Whole body</tissue>
    </source>
</reference>
<accession>A0ABD1E2S4</accession>
<dbReference type="InterPro" id="IPR000488">
    <property type="entry name" value="Death_dom"/>
</dbReference>